<feature type="domain" description="HeH/LEM" evidence="10">
    <location>
        <begin position="14"/>
        <end position="47"/>
    </location>
</feature>
<feature type="region of interest" description="Disordered" evidence="7">
    <location>
        <begin position="125"/>
        <end position="278"/>
    </location>
</feature>
<dbReference type="InterPro" id="IPR044780">
    <property type="entry name" value="Heh2/Src1"/>
</dbReference>
<evidence type="ECO:0000256" key="6">
    <source>
        <dbReference type="ARBA" id="ARBA00023242"/>
    </source>
</evidence>
<feature type="transmembrane region" description="Helical" evidence="8">
    <location>
        <begin position="577"/>
        <end position="599"/>
    </location>
</feature>
<dbReference type="GO" id="GO:0005637">
    <property type="term" value="C:nuclear inner membrane"/>
    <property type="evidence" value="ECO:0007669"/>
    <property type="project" value="UniProtKB-SubCell"/>
</dbReference>
<dbReference type="GO" id="GO:0034399">
    <property type="term" value="C:nuclear periphery"/>
    <property type="evidence" value="ECO:0007669"/>
    <property type="project" value="TreeGrafter"/>
</dbReference>
<dbReference type="InterPro" id="IPR025856">
    <property type="entry name" value="HeH/LEM_domain"/>
</dbReference>
<proteinExistence type="predicted"/>
<dbReference type="PANTHER" id="PTHR47808">
    <property type="entry name" value="INNER NUCLEAR MEMBRANE PROTEIN HEH2-RELATED"/>
    <property type="match status" value="1"/>
</dbReference>
<evidence type="ECO:0000256" key="7">
    <source>
        <dbReference type="SAM" id="MobiDB-lite"/>
    </source>
</evidence>
<dbReference type="CDD" id="cd12935">
    <property type="entry name" value="LEM_like"/>
    <property type="match status" value="1"/>
</dbReference>
<dbReference type="EMBL" id="WIQW01000049">
    <property type="protein sequence ID" value="KAF3093080.1"/>
    <property type="molecule type" value="Genomic_DNA"/>
</dbReference>
<comment type="caution">
    <text evidence="11">The sequence shown here is derived from an EMBL/GenBank/DDBJ whole genome shotgun (WGS) entry which is preliminary data.</text>
</comment>
<keyword evidence="4 8" id="KW-1133">Transmembrane helix</keyword>
<feature type="compositionally biased region" description="Basic and acidic residues" evidence="7">
    <location>
        <begin position="228"/>
        <end position="252"/>
    </location>
</feature>
<comment type="subcellular location">
    <subcellularLocation>
        <location evidence="1">Nucleus inner membrane</location>
    </subcellularLocation>
</comment>
<dbReference type="PANTHER" id="PTHR47808:SF2">
    <property type="entry name" value="LEM DOMAIN-CONTAINING PROTEIN 2"/>
    <property type="match status" value="1"/>
</dbReference>
<evidence type="ECO:0000313" key="14">
    <source>
        <dbReference type="Proteomes" id="UP000480548"/>
    </source>
</evidence>
<dbReference type="EMBL" id="WIQZ01000216">
    <property type="protein sequence ID" value="KAF3118695.1"/>
    <property type="molecule type" value="Genomic_DNA"/>
</dbReference>
<evidence type="ECO:0000313" key="12">
    <source>
        <dbReference type="EMBL" id="KAF3118695.1"/>
    </source>
</evidence>
<reference evidence="13 14" key="1">
    <citation type="submission" date="2019-06" db="EMBL/GenBank/DDBJ databases">
        <authorList>
            <person name="Palmer J.M."/>
        </authorList>
    </citation>
    <scope>NUCLEOTIDE SEQUENCE [LARGE SCALE GENOMIC DNA]</scope>
    <source>
        <strain evidence="11 13">TWF102</strain>
        <strain evidence="12 14">TWF703</strain>
    </source>
</reference>
<feature type="region of interest" description="Disordered" evidence="7">
    <location>
        <begin position="79"/>
        <end position="109"/>
    </location>
</feature>
<evidence type="ECO:0000259" key="9">
    <source>
        <dbReference type="Pfam" id="PF09402"/>
    </source>
</evidence>
<dbReference type="GO" id="GO:0005783">
    <property type="term" value="C:endoplasmic reticulum"/>
    <property type="evidence" value="ECO:0007669"/>
    <property type="project" value="TreeGrafter"/>
</dbReference>
<evidence type="ECO:0000256" key="5">
    <source>
        <dbReference type="ARBA" id="ARBA00023136"/>
    </source>
</evidence>
<keyword evidence="2" id="KW-0597">Phosphoprotein</keyword>
<dbReference type="Pfam" id="PF09402">
    <property type="entry name" value="MSC"/>
    <property type="match status" value="1"/>
</dbReference>
<evidence type="ECO:0000256" key="8">
    <source>
        <dbReference type="SAM" id="Phobius"/>
    </source>
</evidence>
<keyword evidence="5 8" id="KW-0472">Membrane</keyword>
<name>A0A7C8J4A3_ORBOL</name>
<dbReference type="Pfam" id="PF12949">
    <property type="entry name" value="HeH"/>
    <property type="match status" value="1"/>
</dbReference>
<evidence type="ECO:0000313" key="11">
    <source>
        <dbReference type="EMBL" id="KAF3093080.1"/>
    </source>
</evidence>
<feature type="compositionally biased region" description="Polar residues" evidence="7">
    <location>
        <begin position="207"/>
        <end position="222"/>
    </location>
</feature>
<dbReference type="Proteomes" id="UP000480548">
    <property type="component" value="Unassembled WGS sequence"/>
</dbReference>
<feature type="compositionally biased region" description="Basic residues" evidence="7">
    <location>
        <begin position="88"/>
        <end position="98"/>
    </location>
</feature>
<evidence type="ECO:0000256" key="4">
    <source>
        <dbReference type="ARBA" id="ARBA00022989"/>
    </source>
</evidence>
<evidence type="ECO:0000256" key="2">
    <source>
        <dbReference type="ARBA" id="ARBA00022553"/>
    </source>
</evidence>
<accession>A0A7C8J4A3</accession>
<dbReference type="GO" id="GO:0071763">
    <property type="term" value="P:nuclear membrane organization"/>
    <property type="evidence" value="ECO:0007669"/>
    <property type="project" value="TreeGrafter"/>
</dbReference>
<dbReference type="InterPro" id="IPR041885">
    <property type="entry name" value="MAN1_winged_helix_dom"/>
</dbReference>
<evidence type="ECO:0000256" key="3">
    <source>
        <dbReference type="ARBA" id="ARBA00022692"/>
    </source>
</evidence>
<organism evidence="11 13">
    <name type="scientific">Orbilia oligospora</name>
    <name type="common">Nematode-trapping fungus</name>
    <name type="synonym">Arthrobotrys oligospora</name>
    <dbReference type="NCBI Taxonomy" id="2813651"/>
    <lineage>
        <taxon>Eukaryota</taxon>
        <taxon>Fungi</taxon>
        <taxon>Dikarya</taxon>
        <taxon>Ascomycota</taxon>
        <taxon>Pezizomycotina</taxon>
        <taxon>Orbiliomycetes</taxon>
        <taxon>Orbiliales</taxon>
        <taxon>Orbiliaceae</taxon>
        <taxon>Orbilia</taxon>
    </lineage>
</organism>
<feature type="domain" description="Man1/Src1-like C-terminal" evidence="9">
    <location>
        <begin position="381"/>
        <end position="700"/>
    </location>
</feature>
<feature type="compositionally biased region" description="Basic and acidic residues" evidence="7">
    <location>
        <begin position="730"/>
        <end position="749"/>
    </location>
</feature>
<dbReference type="AlphaFoldDB" id="A0A7C8J4A3"/>
<dbReference type="InterPro" id="IPR018996">
    <property type="entry name" value="Man1/Src1-like_C"/>
</dbReference>
<gene>
    <name evidence="11" type="primary">SRC1</name>
    <name evidence="11" type="ORF">TWF102_008019</name>
    <name evidence="12" type="ORF">TWF703_004489</name>
</gene>
<feature type="region of interest" description="Disordered" evidence="7">
    <location>
        <begin position="727"/>
        <end position="749"/>
    </location>
</feature>
<feature type="compositionally biased region" description="Pro residues" evidence="7">
    <location>
        <begin position="186"/>
        <end position="198"/>
    </location>
</feature>
<dbReference type="Proteomes" id="UP000475325">
    <property type="component" value="Unassembled WGS sequence"/>
</dbReference>
<sequence length="749" mass="84202">MDDELYYLQPGFDASSLTIPIIRNLLLKHEIDFPSNVKKAKLVEIFETELAPQAPKLLAEAGRIRASARGIVNAQDYGTIGEPEVGRTPKKRAPRRKASSVATTTTDYDETTGDEDIVATVKKATRKVATPMKRTASPVKRGRKSSAMVQQETTDDEGPTIVVQETPRVRRGRRSLAPKTPEPVKEPSPSPSPSPSPEPVELVNNEPAFSNENPFQMGSSPRYQHPADANRRRTMLDKATPRQVDSSRRRTEGLPSVRRSPQTPDFDRVSPLPNLSPTPVKMVSISKFKSLTPDRKIANMHAEIDNNNDEIERRIFGAHDVYIKEEDQSLDMLEPGEEFTPEEQLEVEIEDENANAVTKLARRRGKSELGTTLVSILTTLFSIAIVAYAAWWREEKIKVGYCGIGKPAIRNTGYLEWADKLVPQCETCPTHAVCRGRLNTDCYTDYVLVPHPFSLGGLIPLAPTCQPDSEKIRRVSVLSDAVITKLRDRAAAIECGYIKPTSEEEEGISEKGIMDALYEMKSPTLSDDQFRELWNNAVQDLENKDEVVTSMTSGGDRYFKSTDLSNINWTCAIRKNMLALLFRWKLEILGVVTIILASLKIRSSMVRRQVYARQVQRLVGIALKRLAQQQRAYYNDRTADIAYLPVNQLRDQILSREFDPEKRQTLWAGVAKVVEMNSNVRSTNVEHMGEIMRCWTWIGSSALLDMDAGEEEGTASQRDEAELRSIMGGEEDKTELVKPREELTPRILY</sequence>
<dbReference type="GO" id="GO:0003682">
    <property type="term" value="F:chromatin binding"/>
    <property type="evidence" value="ECO:0007669"/>
    <property type="project" value="InterPro"/>
</dbReference>
<feature type="transmembrane region" description="Helical" evidence="8">
    <location>
        <begin position="369"/>
        <end position="392"/>
    </location>
</feature>
<keyword evidence="3 8" id="KW-0812">Transmembrane</keyword>
<evidence type="ECO:0000313" key="13">
    <source>
        <dbReference type="Proteomes" id="UP000475325"/>
    </source>
</evidence>
<evidence type="ECO:0000259" key="10">
    <source>
        <dbReference type="Pfam" id="PF12949"/>
    </source>
</evidence>
<dbReference type="Gene3D" id="1.10.10.1180">
    <property type="entry name" value="MAN1, winged-helix domain"/>
    <property type="match status" value="1"/>
</dbReference>
<protein>
    <submittedName>
        <fullName evidence="11">Inner nuclear membrane protein enriched at telomere/subtelomere region</fullName>
    </submittedName>
</protein>
<keyword evidence="6" id="KW-0539">Nucleus</keyword>
<evidence type="ECO:0000256" key="1">
    <source>
        <dbReference type="ARBA" id="ARBA00004540"/>
    </source>
</evidence>